<keyword evidence="5" id="KW-1185">Reference proteome</keyword>
<dbReference type="EMBL" id="JBHRSF010000005">
    <property type="protein sequence ID" value="MFC2994192.1"/>
    <property type="molecule type" value="Genomic_DNA"/>
</dbReference>
<organism evidence="3 4">
    <name type="scientific">Acinetobacter sichuanensis</name>
    <dbReference type="NCBI Taxonomy" id="2136183"/>
    <lineage>
        <taxon>Bacteria</taxon>
        <taxon>Pseudomonadati</taxon>
        <taxon>Pseudomonadota</taxon>
        <taxon>Gammaproteobacteria</taxon>
        <taxon>Moraxellales</taxon>
        <taxon>Moraxellaceae</taxon>
        <taxon>Acinetobacter</taxon>
    </lineage>
</organism>
<evidence type="ECO:0000256" key="1">
    <source>
        <dbReference type="SAM" id="Phobius"/>
    </source>
</evidence>
<comment type="caution">
    <text evidence="3">The sequence shown here is derived from an EMBL/GenBank/DDBJ whole genome shotgun (WGS) entry which is preliminary data.</text>
</comment>
<accession>A0A371YUF2</accession>
<feature type="transmembrane region" description="Helical" evidence="1">
    <location>
        <begin position="20"/>
        <end position="47"/>
    </location>
</feature>
<dbReference type="RefSeq" id="WP_107006695.1">
    <property type="nucleotide sequence ID" value="NZ_JBHRSF010000005.1"/>
</dbReference>
<keyword evidence="1" id="KW-0472">Membrane</keyword>
<dbReference type="Proteomes" id="UP001595455">
    <property type="component" value="Unassembled WGS sequence"/>
</dbReference>
<name>A0A371YUF2_9GAMM</name>
<proteinExistence type="predicted"/>
<evidence type="ECO:0000313" key="5">
    <source>
        <dbReference type="Proteomes" id="UP001595455"/>
    </source>
</evidence>
<dbReference type="Proteomes" id="UP000240957">
    <property type="component" value="Unassembled WGS sequence"/>
</dbReference>
<dbReference type="OrthoDB" id="6711862at2"/>
<keyword evidence="1" id="KW-1133">Transmembrane helix</keyword>
<evidence type="ECO:0000313" key="4">
    <source>
        <dbReference type="Proteomes" id="UP000240957"/>
    </source>
</evidence>
<reference evidence="2" key="1">
    <citation type="journal article" date="2014" name="Int. J. Syst. Evol. Microbiol.">
        <title>Complete genome of a new Firmicutes species belonging to the dominant human colonic microbiota ('Ruminococcus bicirculans') reveals two chromosomes and a selective capacity to utilize plant glucans.</title>
        <authorList>
            <consortium name="NISC Comparative Sequencing Program"/>
            <person name="Wegmann U."/>
            <person name="Louis P."/>
            <person name="Goesmann A."/>
            <person name="Henrissat B."/>
            <person name="Duncan S.H."/>
            <person name="Flint H.J."/>
        </authorList>
    </citation>
    <scope>NUCLEOTIDE SEQUENCE</scope>
    <source>
        <strain evidence="2">KCTC 62575</strain>
    </source>
</reference>
<evidence type="ECO:0000313" key="2">
    <source>
        <dbReference type="EMBL" id="MFC2994192.1"/>
    </source>
</evidence>
<sequence>MKAFFLNFTLALEKNPKIYWSVIIGVALCLALYIAEIIHIQTVFSSIQSQDRAVVRAIIDPLAQRYHWGRMAVIILAVIWANLQYFKTKKQLKL</sequence>
<feature type="transmembrane region" description="Helical" evidence="1">
    <location>
        <begin position="68"/>
        <end position="86"/>
    </location>
</feature>
<keyword evidence="1" id="KW-0812">Transmembrane</keyword>
<dbReference type="EMBL" id="PYIX02000002">
    <property type="protein sequence ID" value="RFC85095.1"/>
    <property type="molecule type" value="Genomic_DNA"/>
</dbReference>
<reference evidence="3 4" key="2">
    <citation type="submission" date="2018-08" db="EMBL/GenBank/DDBJ databases">
        <title>The draft genome of Acinetobacter sichuanensis strain WCHAc060041.</title>
        <authorList>
            <person name="Qin J."/>
            <person name="Feng Y."/>
            <person name="Zong Z."/>
        </authorList>
    </citation>
    <scope>NUCLEOTIDE SEQUENCE [LARGE SCALE GENOMIC DNA]</scope>
    <source>
        <strain evidence="3 4">WCHAc060041</strain>
    </source>
</reference>
<evidence type="ECO:0000313" key="3">
    <source>
        <dbReference type="EMBL" id="RFC85095.1"/>
    </source>
</evidence>
<reference evidence="2" key="4">
    <citation type="submission" date="2024-09" db="EMBL/GenBank/DDBJ databases">
        <authorList>
            <person name="Sun Q."/>
            <person name="Mori K."/>
        </authorList>
    </citation>
    <scope>NUCLEOTIDE SEQUENCE</scope>
    <source>
        <strain evidence="2">KCTC 62575</strain>
    </source>
</reference>
<dbReference type="AlphaFoldDB" id="A0A371YUF2"/>
<gene>
    <name evidence="2" type="ORF">ACFODO_02675</name>
    <name evidence="3" type="ORF">C9E89_001585</name>
</gene>
<reference evidence="5" key="3">
    <citation type="journal article" date="2019" name="Int. J. Syst. Evol. Microbiol.">
        <title>The Global Catalogue of Microorganisms (GCM) 10K type strain sequencing project: providing services to taxonomists for standard genome sequencing and annotation.</title>
        <authorList>
            <consortium name="The Broad Institute Genomics Platform"/>
            <consortium name="The Broad Institute Genome Sequencing Center for Infectious Disease"/>
            <person name="Wu L."/>
            <person name="Ma J."/>
        </authorList>
    </citation>
    <scope>NUCLEOTIDE SEQUENCE [LARGE SCALE GENOMIC DNA]</scope>
    <source>
        <strain evidence="5">KCTC 62575</strain>
    </source>
</reference>
<protein>
    <submittedName>
        <fullName evidence="3">Uncharacterized protein</fullName>
    </submittedName>
</protein>